<keyword evidence="9" id="KW-0315">Glutamine amidotransferase</keyword>
<dbReference type="Gene3D" id="3.60.110.10">
    <property type="entry name" value="Carbon-nitrogen hydrolase"/>
    <property type="match status" value="1"/>
</dbReference>
<dbReference type="InterPro" id="IPR014729">
    <property type="entry name" value="Rossmann-like_a/b/a_fold"/>
</dbReference>
<comment type="pathway">
    <text evidence="1">Cofactor biosynthesis; NAD(+) biosynthesis; NAD(+) from deamido-NAD(+) (L-Gln route): step 1/1.</text>
</comment>
<evidence type="ECO:0000256" key="4">
    <source>
        <dbReference type="ARBA" id="ARBA00022598"/>
    </source>
</evidence>
<dbReference type="PANTHER" id="PTHR23090">
    <property type="entry name" value="NH 3 /GLUTAMINE-DEPENDENT NAD + SYNTHETASE"/>
    <property type="match status" value="1"/>
</dbReference>
<proteinExistence type="inferred from homology"/>
<dbReference type="InterPro" id="IPR036526">
    <property type="entry name" value="C-N_Hydrolase_sf"/>
</dbReference>
<dbReference type="EC" id="6.3.5.1" evidence="3"/>
<dbReference type="PANTHER" id="PTHR23090:SF9">
    <property type="entry name" value="GLUTAMINE-DEPENDENT NAD(+) SYNTHETASE"/>
    <property type="match status" value="1"/>
</dbReference>
<dbReference type="GO" id="GO:0005737">
    <property type="term" value="C:cytoplasm"/>
    <property type="evidence" value="ECO:0007669"/>
    <property type="project" value="InterPro"/>
</dbReference>
<accession>A0A160VA34</accession>
<evidence type="ECO:0000256" key="1">
    <source>
        <dbReference type="ARBA" id="ARBA00005188"/>
    </source>
</evidence>
<dbReference type="NCBIfam" id="TIGR00552">
    <property type="entry name" value="nadE"/>
    <property type="match status" value="1"/>
</dbReference>
<dbReference type="GO" id="GO:0003952">
    <property type="term" value="F:NAD+ synthase (glutamine-hydrolyzing) activity"/>
    <property type="evidence" value="ECO:0007669"/>
    <property type="project" value="UniProtKB-EC"/>
</dbReference>
<evidence type="ECO:0000259" key="8">
    <source>
        <dbReference type="PROSITE" id="PS50263"/>
    </source>
</evidence>
<dbReference type="GO" id="GO:0009435">
    <property type="term" value="P:NAD+ biosynthetic process"/>
    <property type="evidence" value="ECO:0007669"/>
    <property type="project" value="UniProtKB-UniPathway"/>
</dbReference>
<keyword evidence="6" id="KW-0067">ATP-binding</keyword>
<evidence type="ECO:0000256" key="6">
    <source>
        <dbReference type="ARBA" id="ARBA00022840"/>
    </source>
</evidence>
<dbReference type="CDD" id="cd00553">
    <property type="entry name" value="NAD_synthase"/>
    <property type="match status" value="1"/>
</dbReference>
<dbReference type="EMBL" id="FAXA01000198">
    <property type="protein sequence ID" value="CUV02175.1"/>
    <property type="molecule type" value="Genomic_DNA"/>
</dbReference>
<dbReference type="InterPro" id="IPR022310">
    <property type="entry name" value="NAD/GMP_synthase"/>
</dbReference>
<evidence type="ECO:0000256" key="2">
    <source>
        <dbReference type="ARBA" id="ARBA00007145"/>
    </source>
</evidence>
<dbReference type="InterPro" id="IPR003010">
    <property type="entry name" value="C-N_Hydrolase"/>
</dbReference>
<dbReference type="UniPathway" id="UPA00253">
    <property type="reaction ID" value="UER00334"/>
</dbReference>
<dbReference type="GO" id="GO:0016740">
    <property type="term" value="F:transferase activity"/>
    <property type="evidence" value="ECO:0007669"/>
    <property type="project" value="UniProtKB-KW"/>
</dbReference>
<dbReference type="PROSITE" id="PS50263">
    <property type="entry name" value="CN_HYDROLASE"/>
    <property type="match status" value="1"/>
</dbReference>
<dbReference type="InterPro" id="IPR003694">
    <property type="entry name" value="NAD_synthase"/>
</dbReference>
<dbReference type="InterPro" id="IPR014445">
    <property type="entry name" value="Gln-dep_NAD_synthase"/>
</dbReference>
<gene>
    <name evidence="9" type="ORF">MGWOODY_Clf2223</name>
</gene>
<dbReference type="PIRSF" id="PIRSF006630">
    <property type="entry name" value="NADS_GAT"/>
    <property type="match status" value="1"/>
</dbReference>
<name>A0A160VA34_9ZZZZ</name>
<dbReference type="Pfam" id="PF02540">
    <property type="entry name" value="NAD_synthase"/>
    <property type="match status" value="1"/>
</dbReference>
<evidence type="ECO:0000313" key="9">
    <source>
        <dbReference type="EMBL" id="CUV02175.1"/>
    </source>
</evidence>
<dbReference type="CDD" id="cd07570">
    <property type="entry name" value="GAT_Gln-NAD-synth"/>
    <property type="match status" value="1"/>
</dbReference>
<evidence type="ECO:0000256" key="7">
    <source>
        <dbReference type="ARBA" id="ARBA00023027"/>
    </source>
</evidence>
<evidence type="ECO:0000256" key="5">
    <source>
        <dbReference type="ARBA" id="ARBA00022741"/>
    </source>
</evidence>
<protein>
    <recommendedName>
        <fullName evidence="3">NAD(+) synthase (glutamine-hydrolyzing)</fullName>
        <ecNumber evidence="3">6.3.5.1</ecNumber>
    </recommendedName>
</protein>
<dbReference type="GO" id="GO:0004359">
    <property type="term" value="F:glutaminase activity"/>
    <property type="evidence" value="ECO:0007669"/>
    <property type="project" value="InterPro"/>
</dbReference>
<dbReference type="NCBIfam" id="NF010588">
    <property type="entry name" value="PRK13981.1"/>
    <property type="match status" value="1"/>
</dbReference>
<keyword evidence="9" id="KW-0808">Transferase</keyword>
<keyword evidence="4 9" id="KW-0436">Ligase</keyword>
<keyword evidence="7" id="KW-0520">NAD</keyword>
<evidence type="ECO:0000256" key="3">
    <source>
        <dbReference type="ARBA" id="ARBA00012743"/>
    </source>
</evidence>
<dbReference type="SUPFAM" id="SSF56317">
    <property type="entry name" value="Carbon-nitrogen hydrolase"/>
    <property type="match status" value="1"/>
</dbReference>
<organism evidence="9">
    <name type="scientific">hydrothermal vent metagenome</name>
    <dbReference type="NCBI Taxonomy" id="652676"/>
    <lineage>
        <taxon>unclassified sequences</taxon>
        <taxon>metagenomes</taxon>
        <taxon>ecological metagenomes</taxon>
    </lineage>
</organism>
<keyword evidence="5" id="KW-0547">Nucleotide-binding</keyword>
<dbReference type="Gene3D" id="3.40.50.620">
    <property type="entry name" value="HUPs"/>
    <property type="match status" value="1"/>
</dbReference>
<sequence>MARTFRLALAQINPTVGDIPGNTAKILDYLERAREAGADLVAFPELATTGYPPEDLLFKKSFLIDNVAAMAKIAAASHGIAMVVGYVNIVSLERPSEEVGPQVTNAAALCYGGKLVDTYHKIFLPNYGVFDEQRYFQNGSECPVYRIGGVDVGVNICEDIWYPVGPTTVQCQAGAELIVNINASPFHAGKRAFREDMIAQRALENGLTVAYVNTVGGQDELVFDGSSLICNNTGGLVARGPAFQEWLLITDLEFPEPAAKPSRTRLSAEAAAVGTAKNATVSEVALNSRPPLADQPMSDGMDGPEEVYRALVMGTGDYLRKSGFTKALIGLSGGIDSALTATVAVDALGKDNVVGITMPSRYSSEGSISDSKKLAENLGLDLWEVPIEPAHQAFTDMLAERFKGTEANVAEENVQARVRGNVLMTVSNKFGWIVLTTGNKSEMAMGYATLYGDMAGGFAVLKDVPKTTVYELCRWRNRQGRAFGTVDDVIPTAIIDKPPSAELRDGQLDADSLPAYEILDPVIEAYVEDDLSYQDMVGQGFDPQVVRQVIAAVDRNEYKRRQAPTGVKITHRAFGKDRRLPIVNRYRQHEGG</sequence>
<dbReference type="HAMAP" id="MF_02090">
    <property type="entry name" value="NadE_glutamine_dep"/>
    <property type="match status" value="1"/>
</dbReference>
<dbReference type="GO" id="GO:0005524">
    <property type="term" value="F:ATP binding"/>
    <property type="evidence" value="ECO:0007669"/>
    <property type="project" value="UniProtKB-KW"/>
</dbReference>
<reference evidence="9" key="1">
    <citation type="submission" date="2015-10" db="EMBL/GenBank/DDBJ databases">
        <authorList>
            <person name="Gilbert D.G."/>
        </authorList>
    </citation>
    <scope>NUCLEOTIDE SEQUENCE</scope>
</reference>
<feature type="domain" description="CN hydrolase" evidence="8">
    <location>
        <begin position="5"/>
        <end position="254"/>
    </location>
</feature>
<dbReference type="SUPFAM" id="SSF52402">
    <property type="entry name" value="Adenine nucleotide alpha hydrolases-like"/>
    <property type="match status" value="1"/>
</dbReference>
<comment type="similarity">
    <text evidence="2">In the C-terminal section; belongs to the NAD synthetase family.</text>
</comment>
<dbReference type="AlphaFoldDB" id="A0A160VA34"/>
<dbReference type="Pfam" id="PF00795">
    <property type="entry name" value="CN_hydrolase"/>
    <property type="match status" value="1"/>
</dbReference>
<dbReference type="FunFam" id="3.40.50.620:FF:000106">
    <property type="entry name" value="Glutamine-dependent NAD(+) synthetase"/>
    <property type="match status" value="1"/>
</dbReference>